<dbReference type="GO" id="GO:0006281">
    <property type="term" value="P:DNA repair"/>
    <property type="evidence" value="ECO:0007669"/>
    <property type="project" value="InterPro"/>
</dbReference>
<dbReference type="InterPro" id="IPR010997">
    <property type="entry name" value="HRDC-like_sf"/>
</dbReference>
<dbReference type="PANTHER" id="PTHR47642">
    <property type="entry name" value="ATP-DEPENDENT DNA HELICASE"/>
    <property type="match status" value="1"/>
</dbReference>
<dbReference type="Pfam" id="PF00570">
    <property type="entry name" value="HRDC"/>
    <property type="match status" value="1"/>
</dbReference>
<dbReference type="OrthoDB" id="9763659at2"/>
<evidence type="ECO:0000313" key="3">
    <source>
        <dbReference type="Proteomes" id="UP000249720"/>
    </source>
</evidence>
<evidence type="ECO:0000313" key="2">
    <source>
        <dbReference type="EMBL" id="PZX62932.1"/>
    </source>
</evidence>
<dbReference type="GO" id="GO:0000723">
    <property type="term" value="P:telomere maintenance"/>
    <property type="evidence" value="ECO:0007669"/>
    <property type="project" value="InterPro"/>
</dbReference>
<dbReference type="InterPro" id="IPR002121">
    <property type="entry name" value="HRDC_dom"/>
</dbReference>
<dbReference type="PANTHER" id="PTHR47642:SF7">
    <property type="entry name" value="ATP-DEPENDENT DNA HELICASE PIF1"/>
    <property type="match status" value="1"/>
</dbReference>
<dbReference type="SMART" id="SM00341">
    <property type="entry name" value="HRDC"/>
    <property type="match status" value="1"/>
</dbReference>
<evidence type="ECO:0000259" key="1">
    <source>
        <dbReference type="PROSITE" id="PS50967"/>
    </source>
</evidence>
<dbReference type="RefSeq" id="WP_111295076.1">
    <property type="nucleotide sequence ID" value="NZ_QKZV01000004.1"/>
</dbReference>
<dbReference type="InterPro" id="IPR029491">
    <property type="entry name" value="Helicase_HTH"/>
</dbReference>
<dbReference type="Pfam" id="PF05970">
    <property type="entry name" value="PIF1"/>
    <property type="match status" value="2"/>
</dbReference>
<dbReference type="InterPro" id="IPR010285">
    <property type="entry name" value="DNA_helicase_pif1-like_DEAD"/>
</dbReference>
<sequence length="852" mass="97448">MISDIADITNTAFELAADFIQYTQSNVFLTGKAGTGKTTFLKYIKANSLKQLAVVAPTGVAAINAGGVTIHSFFQLPFSPFIPETNSGIYFQENSVTNKNATPAIMDRHYLLGRIKLNNERRKIFNDLELLIIDEISMVRADVLDAIDLILRHFRNRNKEPFGGVQVLFIGDLFQLPPVAKQEEWQILSKYYDSPFFFSSKVVQNAPPVYIELEKIYRQKDSDFIEILNQIRNNHLTTYGHALLHEHYQPNANINSSDGYIMLTTHNEKADAINSRQLQKINSPIHVFEALIEPDFPEKNYPAELALQLKEGAQVMFIKNDGDKAKRYFNGKIGIIEQIEDDKILVRCQNEPELIEVKKHRWEHIRYVHNSEKQQIEEEVVGAFTQYPLRLAWAITIHKSQGLTFEKAIIDAGSAFAPGQVYVALSRCTSLSGIILHTPINNQSLQTDVRIIQCIEQFSQPNAQQLFEAKKLFQQKTILHLFNLNTSITTIKSLQLLIEKNLKAFSENALLLVEDIQTKIEALESVAKKFEQQLFQLFLQPLLPEQNENLQNRIQKAVPFFTNEMNSILNSIKTIHISTDSKLLALEYNETLKHLYFEISQQQFLIQQCKHGFFLNEVLQHKKNYAAPYFSVNAYATGNEQNIHNVPHAGLFKQLKALRDSLCEQKKLPVYLVASSNSLYEMTKFLPLTLQDLKKINGFGHVKCEQYGLLFLDIIQRYCNEHNLETQINQVNTSPKKQAKGQTKKESNTKLISLQLFQQGLSIATIAKERNLTEATIFKHLAHYVEEGLLPISNFLSEEKLSTILLSIQNQSENLSISTIKQKMPDNYSYADIHMAMAHKRFMEKEKADTMS</sequence>
<dbReference type="PROSITE" id="PS50967">
    <property type="entry name" value="HRDC"/>
    <property type="match status" value="1"/>
</dbReference>
<protein>
    <submittedName>
        <fullName evidence="2">HRDC domain-containing protein</fullName>
    </submittedName>
</protein>
<dbReference type="AlphaFoldDB" id="A0A2W7TI15"/>
<dbReference type="GO" id="GO:0000166">
    <property type="term" value="F:nucleotide binding"/>
    <property type="evidence" value="ECO:0007669"/>
    <property type="project" value="InterPro"/>
</dbReference>
<dbReference type="InterPro" id="IPR051055">
    <property type="entry name" value="PIF1_helicase"/>
</dbReference>
<dbReference type="SUPFAM" id="SSF52540">
    <property type="entry name" value="P-loop containing nucleoside triphosphate hydrolases"/>
    <property type="match status" value="2"/>
</dbReference>
<comment type="caution">
    <text evidence="2">The sequence shown here is derived from an EMBL/GenBank/DDBJ whole genome shotgun (WGS) entry which is preliminary data.</text>
</comment>
<proteinExistence type="predicted"/>
<dbReference type="Gene3D" id="1.10.150.80">
    <property type="entry name" value="HRDC domain"/>
    <property type="match status" value="1"/>
</dbReference>
<dbReference type="InterPro" id="IPR027417">
    <property type="entry name" value="P-loop_NTPase"/>
</dbReference>
<organism evidence="2 3">
    <name type="scientific">Hydrotalea sandarakina</name>
    <dbReference type="NCBI Taxonomy" id="1004304"/>
    <lineage>
        <taxon>Bacteria</taxon>
        <taxon>Pseudomonadati</taxon>
        <taxon>Bacteroidota</taxon>
        <taxon>Chitinophagia</taxon>
        <taxon>Chitinophagales</taxon>
        <taxon>Chitinophagaceae</taxon>
        <taxon>Hydrotalea</taxon>
    </lineage>
</organism>
<reference evidence="2 3" key="1">
    <citation type="submission" date="2018-06" db="EMBL/GenBank/DDBJ databases">
        <title>Genomic Encyclopedia of Archaeal and Bacterial Type Strains, Phase II (KMG-II): from individual species to whole genera.</title>
        <authorList>
            <person name="Goeker M."/>
        </authorList>
    </citation>
    <scope>NUCLEOTIDE SEQUENCE [LARGE SCALE GENOMIC DNA]</scope>
    <source>
        <strain evidence="2 3">DSM 23241</strain>
    </source>
</reference>
<dbReference type="GO" id="GO:0003678">
    <property type="term" value="F:DNA helicase activity"/>
    <property type="evidence" value="ECO:0007669"/>
    <property type="project" value="InterPro"/>
</dbReference>
<dbReference type="GO" id="GO:0003676">
    <property type="term" value="F:nucleic acid binding"/>
    <property type="evidence" value="ECO:0007669"/>
    <property type="project" value="InterPro"/>
</dbReference>
<dbReference type="Pfam" id="PF14493">
    <property type="entry name" value="HTH_40"/>
    <property type="match status" value="1"/>
</dbReference>
<keyword evidence="3" id="KW-1185">Reference proteome</keyword>
<name>A0A2W7TI15_9BACT</name>
<dbReference type="Gene3D" id="1.10.10.1390">
    <property type="entry name" value="ATP-dependent DNA helicase RecQ"/>
    <property type="match status" value="1"/>
</dbReference>
<dbReference type="CDD" id="cd18809">
    <property type="entry name" value="SF1_C_RecD"/>
    <property type="match status" value="1"/>
</dbReference>
<feature type="domain" description="HRDC" evidence="1">
    <location>
        <begin position="645"/>
        <end position="725"/>
    </location>
</feature>
<gene>
    <name evidence="2" type="ORF">LX80_01627</name>
</gene>
<dbReference type="InterPro" id="IPR044876">
    <property type="entry name" value="HRDC_dom_sf"/>
</dbReference>
<dbReference type="Proteomes" id="UP000249720">
    <property type="component" value="Unassembled WGS sequence"/>
</dbReference>
<dbReference type="Gene3D" id="2.30.30.940">
    <property type="match status" value="1"/>
</dbReference>
<dbReference type="SUPFAM" id="SSF47819">
    <property type="entry name" value="HRDC-like"/>
    <property type="match status" value="1"/>
</dbReference>
<dbReference type="Gene3D" id="3.40.50.300">
    <property type="entry name" value="P-loop containing nucleotide triphosphate hydrolases"/>
    <property type="match status" value="1"/>
</dbReference>
<dbReference type="EMBL" id="QKZV01000004">
    <property type="protein sequence ID" value="PZX62932.1"/>
    <property type="molecule type" value="Genomic_DNA"/>
</dbReference>
<accession>A0A2W7TI15</accession>
<dbReference type="FunFam" id="3.40.50.300:FF:001498">
    <property type="entry name" value="ATP-dependent DNA helicase"/>
    <property type="match status" value="1"/>
</dbReference>